<proteinExistence type="inferred from homology"/>
<dbReference type="PIRSF" id="PIRSF005572">
    <property type="entry name" value="NifS"/>
    <property type="match status" value="1"/>
</dbReference>
<dbReference type="PANTHER" id="PTHR43586">
    <property type="entry name" value="CYSTEINE DESULFURASE"/>
    <property type="match status" value="1"/>
</dbReference>
<comment type="cofactor">
    <cofactor evidence="1 7">
        <name>pyridoxal 5'-phosphate</name>
        <dbReference type="ChEBI" id="CHEBI:597326"/>
    </cofactor>
</comment>
<dbReference type="EMBL" id="CP058579">
    <property type="protein sequence ID" value="QLG60828.1"/>
    <property type="molecule type" value="Genomic_DNA"/>
</dbReference>
<evidence type="ECO:0000313" key="10">
    <source>
        <dbReference type="EMBL" id="QLG60828.1"/>
    </source>
</evidence>
<name>A0A7D5L8Y5_9EURY</name>
<evidence type="ECO:0000259" key="9">
    <source>
        <dbReference type="Pfam" id="PF00266"/>
    </source>
</evidence>
<dbReference type="InterPro" id="IPR016454">
    <property type="entry name" value="Cysteine_dSase"/>
</dbReference>
<dbReference type="Gene3D" id="3.90.1150.10">
    <property type="entry name" value="Aspartate Aminotransferase, domain 1"/>
    <property type="match status" value="1"/>
</dbReference>
<evidence type="ECO:0000256" key="6">
    <source>
        <dbReference type="ARBA" id="ARBA00050776"/>
    </source>
</evidence>
<dbReference type="SUPFAM" id="SSF53383">
    <property type="entry name" value="PLP-dependent transferases"/>
    <property type="match status" value="1"/>
</dbReference>
<evidence type="ECO:0000256" key="8">
    <source>
        <dbReference type="RuleBase" id="RU004506"/>
    </source>
</evidence>
<keyword evidence="11" id="KW-1185">Reference proteome</keyword>
<dbReference type="InterPro" id="IPR015424">
    <property type="entry name" value="PyrdxlP-dep_Trfase"/>
</dbReference>
<dbReference type="GO" id="GO:0030170">
    <property type="term" value="F:pyridoxal phosphate binding"/>
    <property type="evidence" value="ECO:0007669"/>
    <property type="project" value="UniProtKB-UniRule"/>
</dbReference>
<dbReference type="KEGG" id="halu:HUG12_03325"/>
<dbReference type="Proteomes" id="UP000509626">
    <property type="component" value="Chromosome"/>
</dbReference>
<dbReference type="InterPro" id="IPR020578">
    <property type="entry name" value="Aminotrans_V_PyrdxlP_BS"/>
</dbReference>
<sequence length="426" mass="46673">MEPTQEPYPLDVAAVRADFPILDRKVGGDATVPGEGEGDTTPLVYLDNAATSQTPEQVVDAIAEYYRSYNANVHRGIHQLSQEASVAYEEAHDRVAEFVGADGREEIVFTKNTTEAENLVAYAWGLNELGPGDNVVLTEMEHHASLVTWQQTARKTGAEARFVRITDEGRLDMDHARELIDEDTKLVSVAHSSNTLGTLNPVEELADLAHDRGALIFLDGAQSVPHRPVDVKELDCDFLAFSGHKMLGPTGIGVLYGKEGILEGMEPYLYGGDMIRKVSFEETQWEDLPWKFEAGTPNIAQGIALHAAIDYLDDLGMGNVHEHESVLTEYAYDRLAEFDDVEIYGPPGDERGGLVSFNVGGVHAHDLSSILNEHGVAIRAGDHCTQPLHDVLGTAASARASFYVYNTREEIDKLVEAVDDARELFA</sequence>
<dbReference type="AlphaFoldDB" id="A0A7D5L8Y5"/>
<comment type="function">
    <text evidence="8">Catalyzes the removal of elemental sulfur and selenium atoms from L-cysteine, L-cystine, L-selenocysteine, and L-selenocystine to produce L-alanine.</text>
</comment>
<keyword evidence="4 8" id="KW-0808">Transferase</keyword>
<dbReference type="EC" id="2.8.1.7" evidence="3 8"/>
<dbReference type="GO" id="GO:0006534">
    <property type="term" value="P:cysteine metabolic process"/>
    <property type="evidence" value="ECO:0007669"/>
    <property type="project" value="UniProtKB-UniRule"/>
</dbReference>
<dbReference type="OrthoDB" id="5817at2157"/>
<evidence type="ECO:0000256" key="5">
    <source>
        <dbReference type="ARBA" id="ARBA00022898"/>
    </source>
</evidence>
<accession>A0A7D5L8Y5</accession>
<comment type="catalytic activity">
    <reaction evidence="6 8">
        <text>(sulfur carrier)-H + L-cysteine = (sulfur carrier)-SH + L-alanine</text>
        <dbReference type="Rhea" id="RHEA:43892"/>
        <dbReference type="Rhea" id="RHEA-COMP:14737"/>
        <dbReference type="Rhea" id="RHEA-COMP:14739"/>
        <dbReference type="ChEBI" id="CHEBI:29917"/>
        <dbReference type="ChEBI" id="CHEBI:35235"/>
        <dbReference type="ChEBI" id="CHEBI:57972"/>
        <dbReference type="ChEBI" id="CHEBI:64428"/>
        <dbReference type="EC" id="2.8.1.7"/>
    </reaction>
</comment>
<evidence type="ECO:0000256" key="2">
    <source>
        <dbReference type="ARBA" id="ARBA00010447"/>
    </source>
</evidence>
<dbReference type="InterPro" id="IPR015422">
    <property type="entry name" value="PyrdxlP-dep_Trfase_small"/>
</dbReference>
<dbReference type="Gene3D" id="3.40.640.10">
    <property type="entry name" value="Type I PLP-dependent aspartate aminotransferase-like (Major domain)"/>
    <property type="match status" value="1"/>
</dbReference>
<keyword evidence="5 8" id="KW-0663">Pyridoxal phosphate</keyword>
<protein>
    <recommendedName>
        <fullName evidence="3 8">Cysteine desulfurase</fullName>
        <ecNumber evidence="3 8">2.8.1.7</ecNumber>
    </recommendedName>
</protein>
<dbReference type="NCBIfam" id="TIGR01979">
    <property type="entry name" value="sufS"/>
    <property type="match status" value="1"/>
</dbReference>
<dbReference type="GeneID" id="56036458"/>
<evidence type="ECO:0000256" key="7">
    <source>
        <dbReference type="RuleBase" id="RU004504"/>
    </source>
</evidence>
<dbReference type="InterPro" id="IPR000192">
    <property type="entry name" value="Aminotrans_V_dom"/>
</dbReference>
<evidence type="ECO:0000256" key="4">
    <source>
        <dbReference type="ARBA" id="ARBA00022679"/>
    </source>
</evidence>
<evidence type="ECO:0000256" key="1">
    <source>
        <dbReference type="ARBA" id="ARBA00001933"/>
    </source>
</evidence>
<evidence type="ECO:0000313" key="11">
    <source>
        <dbReference type="Proteomes" id="UP000509626"/>
    </source>
</evidence>
<feature type="domain" description="Aminotransferase class V" evidence="9">
    <location>
        <begin position="44"/>
        <end position="414"/>
    </location>
</feature>
<dbReference type="InterPro" id="IPR015421">
    <property type="entry name" value="PyrdxlP-dep_Trfase_major"/>
</dbReference>
<gene>
    <name evidence="10" type="ORF">HUG12_03325</name>
</gene>
<dbReference type="CDD" id="cd06453">
    <property type="entry name" value="SufS_like"/>
    <property type="match status" value="1"/>
</dbReference>
<dbReference type="RefSeq" id="WP_179267414.1">
    <property type="nucleotide sequence ID" value="NZ_CP058579.1"/>
</dbReference>
<reference evidence="10 11" key="1">
    <citation type="submission" date="2020-06" db="EMBL/GenBank/DDBJ databases">
        <title>NJ-3-1, isolated from saline soil.</title>
        <authorList>
            <person name="Cui H.L."/>
            <person name="Shi X."/>
        </authorList>
    </citation>
    <scope>NUCLEOTIDE SEQUENCE [LARGE SCALE GENOMIC DNA]</scope>
    <source>
        <strain evidence="10 11">NJ-3-1</strain>
    </source>
</reference>
<comment type="similarity">
    <text evidence="2 8">Belongs to the class-V pyridoxal-phosphate-dependent aminotransferase family. Csd subfamily.</text>
</comment>
<dbReference type="Pfam" id="PF00266">
    <property type="entry name" value="Aminotran_5"/>
    <property type="match status" value="1"/>
</dbReference>
<organism evidence="10 11">
    <name type="scientific">Halorarum salinum</name>
    <dbReference type="NCBI Taxonomy" id="2743089"/>
    <lineage>
        <taxon>Archaea</taxon>
        <taxon>Methanobacteriati</taxon>
        <taxon>Methanobacteriota</taxon>
        <taxon>Stenosarchaea group</taxon>
        <taxon>Halobacteria</taxon>
        <taxon>Halobacteriales</taxon>
        <taxon>Haloferacaceae</taxon>
        <taxon>Halorarum</taxon>
    </lineage>
</organism>
<dbReference type="PROSITE" id="PS00595">
    <property type="entry name" value="AA_TRANSFER_CLASS_5"/>
    <property type="match status" value="1"/>
</dbReference>
<dbReference type="PANTHER" id="PTHR43586:SF8">
    <property type="entry name" value="CYSTEINE DESULFURASE 1, CHLOROPLASTIC"/>
    <property type="match status" value="1"/>
</dbReference>
<dbReference type="InterPro" id="IPR010970">
    <property type="entry name" value="Cys_dSase_SufS"/>
</dbReference>
<dbReference type="GO" id="GO:0031071">
    <property type="term" value="F:cysteine desulfurase activity"/>
    <property type="evidence" value="ECO:0007669"/>
    <property type="project" value="UniProtKB-UniRule"/>
</dbReference>
<evidence type="ECO:0000256" key="3">
    <source>
        <dbReference type="ARBA" id="ARBA00012239"/>
    </source>
</evidence>